<dbReference type="GO" id="GO:0016788">
    <property type="term" value="F:hydrolase activity, acting on ester bonds"/>
    <property type="evidence" value="ECO:0007669"/>
    <property type="project" value="InterPro"/>
</dbReference>
<comment type="caution">
    <text evidence="6">The sequence shown here is derived from an EMBL/GenBank/DDBJ whole genome shotgun (WGS) entry which is preliminary data.</text>
</comment>
<evidence type="ECO:0000256" key="2">
    <source>
        <dbReference type="ARBA" id="ARBA00022723"/>
    </source>
</evidence>
<evidence type="ECO:0000256" key="1">
    <source>
        <dbReference type="ARBA" id="ARBA00001947"/>
    </source>
</evidence>
<keyword evidence="2" id="KW-0479">Metal-binding</keyword>
<dbReference type="Gene3D" id="3.40.630.10">
    <property type="entry name" value="Zn peptidases"/>
    <property type="match status" value="1"/>
</dbReference>
<gene>
    <name evidence="6" type="ORF">A3D25_04545</name>
</gene>
<dbReference type="Proteomes" id="UP000177328">
    <property type="component" value="Unassembled WGS sequence"/>
</dbReference>
<keyword evidence="3" id="KW-0378">Hydrolase</keyword>
<accession>A0A1F5KGH0</accession>
<evidence type="ECO:0000313" key="6">
    <source>
        <dbReference type="EMBL" id="OGE40043.1"/>
    </source>
</evidence>
<keyword evidence="4" id="KW-0862">Zinc</keyword>
<dbReference type="GO" id="GO:0046872">
    <property type="term" value="F:metal ion binding"/>
    <property type="evidence" value="ECO:0007669"/>
    <property type="project" value="UniProtKB-KW"/>
</dbReference>
<evidence type="ECO:0000256" key="3">
    <source>
        <dbReference type="ARBA" id="ARBA00022801"/>
    </source>
</evidence>
<evidence type="ECO:0000259" key="5">
    <source>
        <dbReference type="Pfam" id="PF24827"/>
    </source>
</evidence>
<proteinExistence type="predicted"/>
<organism evidence="6 7">
    <name type="scientific">Candidatus Daviesbacteria bacterium RIFCSPHIGHO2_02_FULL_43_12</name>
    <dbReference type="NCBI Taxonomy" id="1797776"/>
    <lineage>
        <taxon>Bacteria</taxon>
        <taxon>Candidatus Daviesiibacteriota</taxon>
    </lineage>
</organism>
<evidence type="ECO:0000256" key="4">
    <source>
        <dbReference type="ARBA" id="ARBA00022833"/>
    </source>
</evidence>
<reference evidence="6 7" key="1">
    <citation type="journal article" date="2016" name="Nat. Commun.">
        <title>Thousands of microbial genomes shed light on interconnected biogeochemical processes in an aquifer system.</title>
        <authorList>
            <person name="Anantharaman K."/>
            <person name="Brown C.T."/>
            <person name="Hug L.A."/>
            <person name="Sharon I."/>
            <person name="Castelle C.J."/>
            <person name="Probst A.J."/>
            <person name="Thomas B.C."/>
            <person name="Singh A."/>
            <person name="Wilkins M.J."/>
            <person name="Karaoz U."/>
            <person name="Brodie E.L."/>
            <person name="Williams K.H."/>
            <person name="Hubbard S.S."/>
            <person name="Banfield J.F."/>
        </authorList>
    </citation>
    <scope>NUCLEOTIDE SEQUENCE [LARGE SCALE GENOMIC DNA]</scope>
</reference>
<evidence type="ECO:0000313" key="7">
    <source>
        <dbReference type="Proteomes" id="UP000177328"/>
    </source>
</evidence>
<name>A0A1F5KGH0_9BACT</name>
<dbReference type="SUPFAM" id="SSF53187">
    <property type="entry name" value="Zn-dependent exopeptidases"/>
    <property type="match status" value="1"/>
</dbReference>
<protein>
    <recommendedName>
        <fullName evidence="5">Succinylglutamate desuccinylase/Aspartoacylase catalytic domain-containing protein</fullName>
    </recommendedName>
</protein>
<feature type="domain" description="Succinylglutamate desuccinylase/Aspartoacylase catalytic" evidence="5">
    <location>
        <begin position="51"/>
        <end position="148"/>
    </location>
</feature>
<dbReference type="InterPro" id="IPR055438">
    <property type="entry name" value="AstE_AspA_cat"/>
</dbReference>
<dbReference type="Pfam" id="PF24827">
    <property type="entry name" value="AstE_AspA_cat"/>
    <property type="match status" value="1"/>
</dbReference>
<sequence length="263" mass="29535">MLNTLPGYFALIKTLQPVFEDLKSTLTQIGSFYSDTTKVPLYAAKAGNGPRQILITAGTHGEEQAAPLALAEFLKHDLKHYLKEYTFTIIPIINPTGFEKKTRRGSGNKDLNRYFGKVDCFPENEIVLRYLKNCLFNHHLDMHEDIDQQNLGAYIYETGDGSADPQIFELCYKFLDWISLQGIKVNKNPKICGMRSKAGIIPRSPGAKTDPQIGKLGSLGGCLVLKGISKRVTTLETSMNCSLESRLHIQRRHLNFWLQTEVG</sequence>
<dbReference type="EMBL" id="MFDD01000014">
    <property type="protein sequence ID" value="OGE40043.1"/>
    <property type="molecule type" value="Genomic_DNA"/>
</dbReference>
<comment type="cofactor">
    <cofactor evidence="1">
        <name>Zn(2+)</name>
        <dbReference type="ChEBI" id="CHEBI:29105"/>
    </cofactor>
</comment>
<dbReference type="AlphaFoldDB" id="A0A1F5KGH0"/>